<dbReference type="GeneID" id="77725840"/>
<reference evidence="2" key="1">
    <citation type="journal article" date="2022" name="G3 (Bethesda)">
        <title>High quality genome of the basidiomycete yeast Dioszegia hungarica PDD-24b-2 isolated from cloud water.</title>
        <authorList>
            <person name="Jarrige D."/>
            <person name="Haridas S."/>
            <person name="Bleykasten-Grosshans C."/>
            <person name="Joly M."/>
            <person name="Nadalig T."/>
            <person name="Sancelme M."/>
            <person name="Vuilleumier S."/>
            <person name="Grigoriev I.V."/>
            <person name="Amato P."/>
            <person name="Bringel F."/>
        </authorList>
    </citation>
    <scope>NUCLEOTIDE SEQUENCE</scope>
    <source>
        <strain evidence="2">PDD-24b-2</strain>
    </source>
</reference>
<name>A0AA38HAY5_9TREE</name>
<accession>A0AA38HAY5</accession>
<dbReference type="Proteomes" id="UP001164286">
    <property type="component" value="Unassembled WGS sequence"/>
</dbReference>
<evidence type="ECO:0000313" key="3">
    <source>
        <dbReference type="Proteomes" id="UP001164286"/>
    </source>
</evidence>
<gene>
    <name evidence="2" type="ORF">MKK02DRAFT_22875</name>
</gene>
<sequence length="323" mass="35700">RPASRTGSVRNSVINGHNRESSIGQAAPGEIITQERQQHLQQSPNMGSQRGVGLQDQGAIPRDRSTTFDEASSHRPRSAFGHRPEPVLNSVTEDQRESQYGNGRDSRAGVLNRNGTVLSRAGTNGRNGALSRGANGGTVGSRRGAFGRGAGTTIGTQPEEVLGRDDIHTRAELSERILDESTLRRLATMEKKDAKRLTKVIKAEGKAEAKSVLGSIKELERLVKLQKEGARAERKSQARLGKWTVKEHKARLRFLKEKERYERIEGELRNAENDYEERRDHAAGLTGQVAEKTQDLDDLRGQKAADDREREVKLLALRNPAHS</sequence>
<proteinExistence type="predicted"/>
<dbReference type="AlphaFoldDB" id="A0AA38HAY5"/>
<dbReference type="RefSeq" id="XP_052947879.1">
    <property type="nucleotide sequence ID" value="XM_053086639.1"/>
</dbReference>
<feature type="compositionally biased region" description="Basic and acidic residues" evidence="1">
    <location>
        <begin position="61"/>
        <end position="73"/>
    </location>
</feature>
<feature type="compositionally biased region" description="Polar residues" evidence="1">
    <location>
        <begin position="1"/>
        <end position="15"/>
    </location>
</feature>
<feature type="region of interest" description="Disordered" evidence="1">
    <location>
        <begin position="266"/>
        <end position="323"/>
    </location>
</feature>
<feature type="region of interest" description="Disordered" evidence="1">
    <location>
        <begin position="1"/>
        <end position="156"/>
    </location>
</feature>
<keyword evidence="3" id="KW-1185">Reference proteome</keyword>
<organism evidence="2 3">
    <name type="scientific">Dioszegia hungarica</name>
    <dbReference type="NCBI Taxonomy" id="4972"/>
    <lineage>
        <taxon>Eukaryota</taxon>
        <taxon>Fungi</taxon>
        <taxon>Dikarya</taxon>
        <taxon>Basidiomycota</taxon>
        <taxon>Agaricomycotina</taxon>
        <taxon>Tremellomycetes</taxon>
        <taxon>Tremellales</taxon>
        <taxon>Bulleribasidiaceae</taxon>
        <taxon>Dioszegia</taxon>
    </lineage>
</organism>
<feature type="compositionally biased region" description="Basic and acidic residues" evidence="1">
    <location>
        <begin position="292"/>
        <end position="313"/>
    </location>
</feature>
<dbReference type="EMBL" id="JAKWFO010000003">
    <property type="protein sequence ID" value="KAI9638102.1"/>
    <property type="molecule type" value="Genomic_DNA"/>
</dbReference>
<feature type="compositionally biased region" description="Polar residues" evidence="1">
    <location>
        <begin position="113"/>
        <end position="126"/>
    </location>
</feature>
<comment type="caution">
    <text evidence="2">The sequence shown here is derived from an EMBL/GenBank/DDBJ whole genome shotgun (WGS) entry which is preliminary data.</text>
</comment>
<feature type="compositionally biased region" description="Polar residues" evidence="1">
    <location>
        <begin position="39"/>
        <end position="48"/>
    </location>
</feature>
<evidence type="ECO:0000256" key="1">
    <source>
        <dbReference type="SAM" id="MobiDB-lite"/>
    </source>
</evidence>
<feature type="non-terminal residue" evidence="2">
    <location>
        <position position="323"/>
    </location>
</feature>
<protein>
    <submittedName>
        <fullName evidence="2">Uncharacterized protein</fullName>
    </submittedName>
</protein>
<evidence type="ECO:0000313" key="2">
    <source>
        <dbReference type="EMBL" id="KAI9638102.1"/>
    </source>
</evidence>
<feature type="compositionally biased region" description="Basic and acidic residues" evidence="1">
    <location>
        <begin position="266"/>
        <end position="282"/>
    </location>
</feature>